<dbReference type="EMBL" id="RHFK02000017">
    <property type="protein sequence ID" value="TWW62240.1"/>
    <property type="molecule type" value="Genomic_DNA"/>
</dbReference>
<dbReference type="Proteomes" id="UP000324091">
    <property type="component" value="Chromosome 4"/>
</dbReference>
<feature type="domain" description="LIM zinc-binding" evidence="6">
    <location>
        <begin position="13"/>
        <end position="73"/>
    </location>
</feature>
<dbReference type="InterPro" id="IPR001781">
    <property type="entry name" value="Znf_LIM"/>
</dbReference>
<reference evidence="7 8" key="1">
    <citation type="submission" date="2019-04" db="EMBL/GenBank/DDBJ databases">
        <title>Chromosome genome assembly for Takifugu flavidus.</title>
        <authorList>
            <person name="Xiao S."/>
        </authorList>
    </citation>
    <scope>NUCLEOTIDE SEQUENCE [LARGE SCALE GENOMIC DNA]</scope>
    <source>
        <strain evidence="7">HTHZ2018</strain>
        <tissue evidence="7">Muscle</tissue>
    </source>
</reference>
<gene>
    <name evidence="7" type="ORF">D4764_04G0008870</name>
</gene>
<dbReference type="GO" id="GO:0046872">
    <property type="term" value="F:metal ion binding"/>
    <property type="evidence" value="ECO:0007669"/>
    <property type="project" value="UniProtKB-KW"/>
</dbReference>
<evidence type="ECO:0000256" key="3">
    <source>
        <dbReference type="ARBA" id="ARBA00023038"/>
    </source>
</evidence>
<keyword evidence="8" id="KW-1185">Reference proteome</keyword>
<feature type="compositionally biased region" description="Acidic residues" evidence="5">
    <location>
        <begin position="97"/>
        <end position="109"/>
    </location>
</feature>
<evidence type="ECO:0000259" key="6">
    <source>
        <dbReference type="PROSITE" id="PS50023"/>
    </source>
</evidence>
<feature type="compositionally biased region" description="Polar residues" evidence="5">
    <location>
        <begin position="84"/>
        <end position="96"/>
    </location>
</feature>
<dbReference type="PANTHER" id="PTHR24206">
    <property type="entry name" value="OS06G0237300 PROTEIN"/>
    <property type="match status" value="1"/>
</dbReference>
<evidence type="ECO:0000256" key="1">
    <source>
        <dbReference type="ARBA" id="ARBA00022723"/>
    </source>
</evidence>
<evidence type="ECO:0000313" key="7">
    <source>
        <dbReference type="EMBL" id="TWW62240.1"/>
    </source>
</evidence>
<dbReference type="PROSITE" id="PS00478">
    <property type="entry name" value="LIM_DOMAIN_1"/>
    <property type="match status" value="1"/>
</dbReference>
<dbReference type="SMART" id="SM00132">
    <property type="entry name" value="LIM"/>
    <property type="match status" value="1"/>
</dbReference>
<protein>
    <submittedName>
        <fullName evidence="7">LIM domain and actin-binding protein 1</fullName>
    </submittedName>
</protein>
<dbReference type="Pfam" id="PF00412">
    <property type="entry name" value="LIM"/>
    <property type="match status" value="1"/>
</dbReference>
<evidence type="ECO:0000256" key="4">
    <source>
        <dbReference type="PROSITE-ProRule" id="PRU00125"/>
    </source>
</evidence>
<dbReference type="SUPFAM" id="SSF57716">
    <property type="entry name" value="Glucocorticoid receptor-like (DNA-binding domain)"/>
    <property type="match status" value="2"/>
</dbReference>
<accession>A0A5C6N8U2</accession>
<organism evidence="7 8">
    <name type="scientific">Takifugu flavidus</name>
    <name type="common">sansaifugu</name>
    <dbReference type="NCBI Taxonomy" id="433684"/>
    <lineage>
        <taxon>Eukaryota</taxon>
        <taxon>Metazoa</taxon>
        <taxon>Chordata</taxon>
        <taxon>Craniata</taxon>
        <taxon>Vertebrata</taxon>
        <taxon>Euteleostomi</taxon>
        <taxon>Actinopterygii</taxon>
        <taxon>Neopterygii</taxon>
        <taxon>Teleostei</taxon>
        <taxon>Neoteleostei</taxon>
        <taxon>Acanthomorphata</taxon>
        <taxon>Eupercaria</taxon>
        <taxon>Tetraodontiformes</taxon>
        <taxon>Tetradontoidea</taxon>
        <taxon>Tetraodontidae</taxon>
        <taxon>Takifugu</taxon>
    </lineage>
</organism>
<evidence type="ECO:0000256" key="5">
    <source>
        <dbReference type="SAM" id="MobiDB-lite"/>
    </source>
</evidence>
<keyword evidence="1 4" id="KW-0479">Metal-binding</keyword>
<evidence type="ECO:0000256" key="2">
    <source>
        <dbReference type="ARBA" id="ARBA00022833"/>
    </source>
</evidence>
<feature type="region of interest" description="Disordered" evidence="5">
    <location>
        <begin position="82"/>
        <end position="109"/>
    </location>
</feature>
<comment type="caution">
    <text evidence="7">The sequence shown here is derived from an EMBL/GenBank/DDBJ whole genome shotgun (WGS) entry which is preliminary data.</text>
</comment>
<dbReference type="Gene3D" id="2.10.110.10">
    <property type="entry name" value="Cysteine Rich Protein"/>
    <property type="match status" value="1"/>
</dbReference>
<dbReference type="AlphaFoldDB" id="A0A5C6N8U2"/>
<evidence type="ECO:0000313" key="8">
    <source>
        <dbReference type="Proteomes" id="UP000324091"/>
    </source>
</evidence>
<keyword evidence="2 4" id="KW-0862">Zinc</keyword>
<dbReference type="FunFam" id="2.10.110.10:FF:000002">
    <property type="entry name" value="LIM domain and actin-binding 1"/>
    <property type="match status" value="1"/>
</dbReference>
<dbReference type="PROSITE" id="PS50023">
    <property type="entry name" value="LIM_DOMAIN_2"/>
    <property type="match status" value="1"/>
</dbReference>
<name>A0A5C6N8U2_9TELE</name>
<keyword evidence="3 4" id="KW-0440">LIM domain</keyword>
<proteinExistence type="predicted"/>
<sequence length="109" mass="12514">MLPCYKFRPPPRETCVACQKTVYPLERLIADKQVYHKACFRCHHCNTTVCLGNYAALQGNIYCKPHFKLLFKTEGNYNEGFGRSQLQKVGEPQTNVEEGEESGEPQEQE</sequence>